<dbReference type="GO" id="GO:0010333">
    <property type="term" value="F:terpene synthase activity"/>
    <property type="evidence" value="ECO:0007669"/>
    <property type="project" value="InterPro"/>
</dbReference>
<dbReference type="InterPro" id="IPR034686">
    <property type="entry name" value="Terpene_cyclase-like_2"/>
</dbReference>
<dbReference type="SUPFAM" id="SSF48576">
    <property type="entry name" value="Terpenoid synthases"/>
    <property type="match status" value="1"/>
</dbReference>
<dbReference type="EC" id="4.2.3.-" evidence="7"/>
<gene>
    <name evidence="8" type="ORF">HZU44_13280</name>
</gene>
<dbReference type="GO" id="GO:0046872">
    <property type="term" value="F:metal ion binding"/>
    <property type="evidence" value="ECO:0007669"/>
    <property type="project" value="UniProtKB-KW"/>
</dbReference>
<keyword evidence="3 7" id="KW-0460">Magnesium</keyword>
<dbReference type="GO" id="GO:0042214">
    <property type="term" value="P:terpene metabolic process"/>
    <property type="evidence" value="ECO:0007669"/>
    <property type="project" value="InterPro"/>
</dbReference>
<evidence type="ECO:0000256" key="1">
    <source>
        <dbReference type="ARBA" id="ARBA00001946"/>
    </source>
</evidence>
<reference evidence="8" key="1">
    <citation type="submission" date="2020-08" db="EMBL/GenBank/DDBJ databases">
        <title>A bifunctional nitrone conjugated secondary metabolite targeting the ribosome.</title>
        <authorList>
            <person name="Limbrick E.M."/>
            <person name="Graf M."/>
            <person name="Derewacz D.K."/>
            <person name="Nguyen F."/>
            <person name="Spraggins J.M."/>
            <person name="Wieland M."/>
            <person name="Ynigez-Gutierrez A.E."/>
            <person name="Reisman B.J."/>
            <person name="Zinshteyn B."/>
            <person name="McCulloch K."/>
            <person name="Iverson T.M."/>
            <person name="Green R."/>
            <person name="Wilson D.N."/>
            <person name="Bachmann B.O."/>
        </authorList>
    </citation>
    <scope>NUCLEOTIDE SEQUENCE</scope>
    <source>
        <strain evidence="8">Africana</strain>
    </source>
</reference>
<dbReference type="SFLD" id="SFLDG01020">
    <property type="entry name" value="Terpene_Cyclase_Like_2"/>
    <property type="match status" value="1"/>
</dbReference>
<evidence type="ECO:0000256" key="3">
    <source>
        <dbReference type="ARBA" id="ARBA00022842"/>
    </source>
</evidence>
<keyword evidence="4 7" id="KW-0456">Lyase</keyword>
<keyword evidence="2 7" id="KW-0479">Metal-binding</keyword>
<evidence type="ECO:0000256" key="7">
    <source>
        <dbReference type="RuleBase" id="RU366034"/>
    </source>
</evidence>
<dbReference type="InterPro" id="IPR008949">
    <property type="entry name" value="Isoprenoid_synthase_dom_sf"/>
</dbReference>
<dbReference type="SFLD" id="SFLDS00005">
    <property type="entry name" value="Isoprenoid_Synthase_Type_I"/>
    <property type="match status" value="1"/>
</dbReference>
<comment type="similarity">
    <text evidence="6">Belongs to the terpene synthase family. 2-methylisoborneol synthase subfamily.</text>
</comment>
<evidence type="ECO:0000313" key="8">
    <source>
        <dbReference type="EMBL" id="QLK01398.1"/>
    </source>
</evidence>
<sequence>MVGAPPAELTRLTGPTLRLNGPTGLGTAALRISPPSAPAAVPPAPDRGRPELFCPGPVRDDPALGEEVNDRVVEWAEQVGIYPGRLDRLRAGNFGRLIMLAHPATSDPDRLLAATKCVVAEWAADDYMVDEVSLGADPTVVGSRLAKLHVIVDPARLPARYAPQLDQYRREEPIATAFRSAMQHLSRYVSVPQLARFQHQMSILFVAWNQEADWHVNRRTPPVWEYLVQRHLNSYLPPMILVDAVAGYELSPEEFFHPLVRRAFTTAGLAAVLLNDIYSGAQESDTDFNLPRVIAAEHNCALEEAITRTVEIHNELMHEFVADAVTLSLTGSPMLRRFLADTWAWLGGSREWHATTARYHKQQGADPA</sequence>
<dbReference type="Pfam" id="PF19086">
    <property type="entry name" value="Terpene_syn_C_2"/>
    <property type="match status" value="1"/>
</dbReference>
<accession>A0A7D6CH57</accession>
<comment type="catalytic activity">
    <reaction evidence="5">
        <text>(E)-2-methylgeranyl diphosphate + H2O = 2-methylisoborneol + diphosphate</text>
        <dbReference type="Rhea" id="RHEA:32571"/>
        <dbReference type="ChEBI" id="CHEBI:15377"/>
        <dbReference type="ChEBI" id="CHEBI:33019"/>
        <dbReference type="ChEBI" id="CHEBI:61984"/>
        <dbReference type="ChEBI" id="CHEBI:61987"/>
        <dbReference type="EC" id="4.2.3.118"/>
    </reaction>
</comment>
<dbReference type="AlphaFoldDB" id="A0A7D6CH57"/>
<evidence type="ECO:0000256" key="6">
    <source>
        <dbReference type="ARBA" id="ARBA00035653"/>
    </source>
</evidence>
<dbReference type="Gene3D" id="1.10.600.10">
    <property type="entry name" value="Farnesyl Diphosphate Synthase"/>
    <property type="match status" value="1"/>
</dbReference>
<proteinExistence type="inferred from homology"/>
<dbReference type="PANTHER" id="PTHR35201">
    <property type="entry name" value="TERPENE SYNTHASE"/>
    <property type="match status" value="1"/>
</dbReference>
<evidence type="ECO:0000256" key="2">
    <source>
        <dbReference type="ARBA" id="ARBA00022723"/>
    </source>
</evidence>
<protein>
    <recommendedName>
        <fullName evidence="7">Terpene synthase</fullName>
        <ecNumber evidence="7">4.2.3.-</ecNumber>
    </recommendedName>
</protein>
<dbReference type="PANTHER" id="PTHR35201:SF4">
    <property type="entry name" value="BETA-PINACENE SYNTHASE-RELATED"/>
    <property type="match status" value="1"/>
</dbReference>
<dbReference type="EMBL" id="CP058905">
    <property type="protein sequence ID" value="QLK01398.1"/>
    <property type="molecule type" value="Genomic_DNA"/>
</dbReference>
<evidence type="ECO:0000256" key="4">
    <source>
        <dbReference type="ARBA" id="ARBA00023239"/>
    </source>
</evidence>
<evidence type="ECO:0000256" key="5">
    <source>
        <dbReference type="ARBA" id="ARBA00035573"/>
    </source>
</evidence>
<organism evidence="8">
    <name type="scientific">Micromonospora carbonacea</name>
    <dbReference type="NCBI Taxonomy" id="47853"/>
    <lineage>
        <taxon>Bacteria</taxon>
        <taxon>Bacillati</taxon>
        <taxon>Actinomycetota</taxon>
        <taxon>Actinomycetes</taxon>
        <taxon>Micromonosporales</taxon>
        <taxon>Micromonosporaceae</taxon>
        <taxon>Micromonospora</taxon>
    </lineage>
</organism>
<dbReference type="NCBIfam" id="NF041167">
    <property type="entry name" value="f2_encap_cargo2"/>
    <property type="match status" value="1"/>
</dbReference>
<dbReference type="InterPro" id="IPR047945">
    <property type="entry name" value="MIB_synthase"/>
</dbReference>
<name>A0A7D6CH57_9ACTN</name>
<comment type="cofactor">
    <cofactor evidence="1 7">
        <name>Mg(2+)</name>
        <dbReference type="ChEBI" id="CHEBI:18420"/>
    </cofactor>
</comment>